<dbReference type="Proteomes" id="UP000663193">
    <property type="component" value="Chromosome 18"/>
</dbReference>
<keyword evidence="2" id="KW-1185">Reference proteome</keyword>
<accession>A0A7U2FGU7</accession>
<sequence>MDMDMDMFKRLCSIHTVTTNILLSRLFRGKRGTLTHPFITASAGLFTRANAARLAVACSRGVAWCSSGGRRDDKERFGEAREGGLGLGDGLCYVVVFGYEGCVEWCLGCQATASRDLVSMRGSNTTARTMSSKSESLCRDLGTPY</sequence>
<reference evidence="2" key="1">
    <citation type="journal article" date="2021" name="BMC Genomics">
        <title>Chromosome-level genome assembly and manually-curated proteome of model necrotroph Parastagonospora nodorum Sn15 reveals a genome-wide trove of candidate effector homologs, and redundancy of virulence-related functions within an accessory chromosome.</title>
        <authorList>
            <person name="Bertazzoni S."/>
            <person name="Jones D.A.B."/>
            <person name="Phan H.T."/>
            <person name="Tan K.-C."/>
            <person name="Hane J.K."/>
        </authorList>
    </citation>
    <scope>NUCLEOTIDE SEQUENCE [LARGE SCALE GENOMIC DNA]</scope>
    <source>
        <strain evidence="2">SN15 / ATCC MYA-4574 / FGSC 10173)</strain>
    </source>
</reference>
<evidence type="ECO:0000313" key="2">
    <source>
        <dbReference type="Proteomes" id="UP000663193"/>
    </source>
</evidence>
<evidence type="ECO:0000313" key="1">
    <source>
        <dbReference type="EMBL" id="QRD05025.1"/>
    </source>
</evidence>
<gene>
    <name evidence="1" type="ORF">JI435_421950</name>
</gene>
<protein>
    <submittedName>
        <fullName evidence="1">Uncharacterized protein</fullName>
    </submittedName>
</protein>
<dbReference type="EMBL" id="CP069040">
    <property type="protein sequence ID" value="QRD05025.1"/>
    <property type="molecule type" value="Genomic_DNA"/>
</dbReference>
<dbReference type="VEuPathDB" id="FungiDB:JI435_421950"/>
<name>A0A7U2FGU7_PHANO</name>
<proteinExistence type="predicted"/>
<dbReference type="AlphaFoldDB" id="A0A7U2FGU7"/>
<organism evidence="1 2">
    <name type="scientific">Phaeosphaeria nodorum (strain SN15 / ATCC MYA-4574 / FGSC 10173)</name>
    <name type="common">Glume blotch fungus</name>
    <name type="synonym">Parastagonospora nodorum</name>
    <dbReference type="NCBI Taxonomy" id="321614"/>
    <lineage>
        <taxon>Eukaryota</taxon>
        <taxon>Fungi</taxon>
        <taxon>Dikarya</taxon>
        <taxon>Ascomycota</taxon>
        <taxon>Pezizomycotina</taxon>
        <taxon>Dothideomycetes</taxon>
        <taxon>Pleosporomycetidae</taxon>
        <taxon>Pleosporales</taxon>
        <taxon>Pleosporineae</taxon>
        <taxon>Phaeosphaeriaceae</taxon>
        <taxon>Parastagonospora</taxon>
    </lineage>
</organism>